<dbReference type="Proteomes" id="UP000027442">
    <property type="component" value="Unassembled WGS sequence"/>
</dbReference>
<proteinExistence type="predicted"/>
<protein>
    <submittedName>
        <fullName evidence="1">Uncharacterized protein</fullName>
    </submittedName>
</protein>
<evidence type="ECO:0000313" key="1">
    <source>
        <dbReference type="EMBL" id="KDR52084.1"/>
    </source>
</evidence>
<dbReference type="EMBL" id="JNGW01000078">
    <property type="protein sequence ID" value="KDR52084.1"/>
    <property type="molecule type" value="Genomic_DNA"/>
</dbReference>
<organism evidence="1 2">
    <name type="scientific">Hoylesella loescheii DSM 19665 = JCM 12249 = ATCC 15930</name>
    <dbReference type="NCBI Taxonomy" id="1122985"/>
    <lineage>
        <taxon>Bacteria</taxon>
        <taxon>Pseudomonadati</taxon>
        <taxon>Bacteroidota</taxon>
        <taxon>Bacteroidia</taxon>
        <taxon>Bacteroidales</taxon>
        <taxon>Prevotellaceae</taxon>
        <taxon>Hoylesella</taxon>
    </lineage>
</organism>
<name>A0A069QJ55_HOYLO</name>
<dbReference type="HOGENOM" id="CLU_3220143_0_0_10"/>
<dbReference type="AlphaFoldDB" id="A0A069QJ55"/>
<sequence length="44" mass="5174">MTNQSLTRVRDKTQSLCFLLRDASWQDSHFVTYPILFRGHGFLS</sequence>
<reference evidence="1 2" key="1">
    <citation type="submission" date="2013-08" db="EMBL/GenBank/DDBJ databases">
        <authorList>
            <person name="Weinstock G."/>
            <person name="Sodergren E."/>
            <person name="Wylie T."/>
            <person name="Fulton L."/>
            <person name="Fulton R."/>
            <person name="Fronick C."/>
            <person name="O'Laughlin M."/>
            <person name="Godfrey J."/>
            <person name="Miner T."/>
            <person name="Herter B."/>
            <person name="Appelbaum E."/>
            <person name="Cordes M."/>
            <person name="Lek S."/>
            <person name="Wollam A."/>
            <person name="Pepin K.H."/>
            <person name="Palsikar V.B."/>
            <person name="Mitreva M."/>
            <person name="Wilson R.K."/>
        </authorList>
    </citation>
    <scope>NUCLEOTIDE SEQUENCE [LARGE SCALE GENOMIC DNA]</scope>
    <source>
        <strain evidence="1 2">ATCC 15930</strain>
    </source>
</reference>
<keyword evidence="2" id="KW-1185">Reference proteome</keyword>
<dbReference type="PATRIC" id="fig|1122985.7.peg.1935"/>
<accession>A0A069QJ55</accession>
<gene>
    <name evidence="1" type="ORF">HMPREF1991_01859</name>
</gene>
<comment type="caution">
    <text evidence="1">The sequence shown here is derived from an EMBL/GenBank/DDBJ whole genome shotgun (WGS) entry which is preliminary data.</text>
</comment>
<evidence type="ECO:0000313" key="2">
    <source>
        <dbReference type="Proteomes" id="UP000027442"/>
    </source>
</evidence>